<dbReference type="EMBL" id="LT598478">
    <property type="protein sequence ID" value="SCU80852.1"/>
    <property type="molecule type" value="Genomic_DNA"/>
</dbReference>
<gene>
    <name evidence="2" type="ORF">LAME_0B04786G</name>
</gene>
<keyword evidence="1" id="KW-1133">Transmembrane helix</keyword>
<proteinExistence type="predicted"/>
<evidence type="ECO:0000256" key="1">
    <source>
        <dbReference type="SAM" id="Phobius"/>
    </source>
</evidence>
<dbReference type="Proteomes" id="UP000191144">
    <property type="component" value="Chromosome B"/>
</dbReference>
<evidence type="ECO:0000313" key="3">
    <source>
        <dbReference type="Proteomes" id="UP000191144"/>
    </source>
</evidence>
<keyword evidence="3" id="KW-1185">Reference proteome</keyword>
<feature type="transmembrane region" description="Helical" evidence="1">
    <location>
        <begin position="95"/>
        <end position="116"/>
    </location>
</feature>
<organism evidence="2 3">
    <name type="scientific">Lachancea meyersii CBS 8951</name>
    <dbReference type="NCBI Taxonomy" id="1266667"/>
    <lineage>
        <taxon>Eukaryota</taxon>
        <taxon>Fungi</taxon>
        <taxon>Dikarya</taxon>
        <taxon>Ascomycota</taxon>
        <taxon>Saccharomycotina</taxon>
        <taxon>Saccharomycetes</taxon>
        <taxon>Saccharomycetales</taxon>
        <taxon>Saccharomycetaceae</taxon>
        <taxon>Lachancea</taxon>
    </lineage>
</organism>
<reference evidence="3" key="1">
    <citation type="submission" date="2016-03" db="EMBL/GenBank/DDBJ databases">
        <authorList>
            <person name="Devillers Hugo."/>
        </authorList>
    </citation>
    <scope>NUCLEOTIDE SEQUENCE [LARGE SCALE GENOMIC DNA]</scope>
</reference>
<protein>
    <submittedName>
        <fullName evidence="2">LAME_0B04786g1_1</fullName>
    </submittedName>
</protein>
<evidence type="ECO:0000313" key="2">
    <source>
        <dbReference type="EMBL" id="SCU80852.1"/>
    </source>
</evidence>
<accession>A0A1G4IV94</accession>
<keyword evidence="1" id="KW-0472">Membrane</keyword>
<name>A0A1G4IV94_9SACH</name>
<dbReference type="OrthoDB" id="4024574at2759"/>
<sequence>MCQVSRCQTSEFKYSDFSVSLMATTKIKPSLVQSLTAYCFFVLVFHQFAKLDFELFEYSRICRDITRNMENRWPRQATIIRCRSPFGNFLDTVRYLWFVYIIFSFSVTLFPSPVAATPVKSHMKTLNDAFQTQDQICSVDHISGQGSYRQLVSTLAGLDLGILGKSKKIYTGFKFHRVYNFGSLFDKMQPSIKMTYCNQGKVQWQAEQKYPQGLDWNIPICVYTPTSVPSTVETNRFWKIFKTKQKSKAQPPVSHKQLASEDLDNLHCFKLARREKYYHRNTSIYLPNKWVGGLFYCNMDSDAKKNILNNMSEDLSLENLDDSITCDATNFIPLEPLISDGYSKHWTEVHPKSKLPVLRRISRTRMRKIVPFLHTPLFSSRSGNFSVESRTSTNESAPAGQLFSLANYFSWRATNKQANKQWFFDLDPEESYNSEDTDHAKTRKSQLENSLRKFENFLGRANLRGANIVKGHAIFGSQRQLS</sequence>
<dbReference type="AlphaFoldDB" id="A0A1G4IV94"/>
<keyword evidence="1" id="KW-0812">Transmembrane</keyword>